<proteinExistence type="predicted"/>
<dbReference type="SUPFAM" id="SSF88713">
    <property type="entry name" value="Glycoside hydrolase/deacetylase"/>
    <property type="match status" value="1"/>
</dbReference>
<dbReference type="AlphaFoldDB" id="A0AB39VRZ5"/>
<dbReference type="Gene3D" id="3.20.20.370">
    <property type="entry name" value="Glycoside hydrolase/deacetylase"/>
    <property type="match status" value="1"/>
</dbReference>
<evidence type="ECO:0000313" key="3">
    <source>
        <dbReference type="EMBL" id="XDU72447.1"/>
    </source>
</evidence>
<feature type="compositionally biased region" description="Pro residues" evidence="1">
    <location>
        <begin position="248"/>
        <end position="260"/>
    </location>
</feature>
<feature type="region of interest" description="Disordered" evidence="1">
    <location>
        <begin position="244"/>
        <end position="273"/>
    </location>
</feature>
<dbReference type="InterPro" id="IPR011330">
    <property type="entry name" value="Glyco_hydro/deAcase_b/a-brl"/>
</dbReference>
<dbReference type="PANTHER" id="PTHR30105">
    <property type="entry name" value="UNCHARACTERIZED YIBQ-RELATED"/>
    <property type="match status" value="1"/>
</dbReference>
<organism evidence="3">
    <name type="scientific">Rouxiella sp. WC2420</name>
    <dbReference type="NCBI Taxonomy" id="3234145"/>
    <lineage>
        <taxon>Bacteria</taxon>
        <taxon>Pseudomonadati</taxon>
        <taxon>Pseudomonadota</taxon>
        <taxon>Gammaproteobacteria</taxon>
        <taxon>Enterobacterales</taxon>
        <taxon>Yersiniaceae</taxon>
        <taxon>Rouxiella</taxon>
    </lineage>
</organism>
<dbReference type="GO" id="GO:0005975">
    <property type="term" value="P:carbohydrate metabolic process"/>
    <property type="evidence" value="ECO:0007669"/>
    <property type="project" value="InterPro"/>
</dbReference>
<feature type="chain" id="PRO_5044187662" evidence="2">
    <location>
        <begin position="24"/>
        <end position="335"/>
    </location>
</feature>
<dbReference type="EMBL" id="CP165628">
    <property type="protein sequence ID" value="XDU72447.1"/>
    <property type="molecule type" value="Genomic_DNA"/>
</dbReference>
<evidence type="ECO:0000256" key="1">
    <source>
        <dbReference type="SAM" id="MobiDB-lite"/>
    </source>
</evidence>
<evidence type="ECO:0000256" key="2">
    <source>
        <dbReference type="SAM" id="SignalP"/>
    </source>
</evidence>
<dbReference type="InterPro" id="IPR006837">
    <property type="entry name" value="Divergent_DAC"/>
</dbReference>
<reference evidence="3" key="1">
    <citation type="submission" date="2024-07" db="EMBL/GenBank/DDBJ databases">
        <authorList>
            <person name="Biller S.J."/>
        </authorList>
    </citation>
    <scope>NUCLEOTIDE SEQUENCE</scope>
    <source>
        <strain evidence="3">WC2420</strain>
    </source>
</reference>
<dbReference type="PANTHER" id="PTHR30105:SF2">
    <property type="entry name" value="DIVERGENT POLYSACCHARIDE DEACETYLASE SUPERFAMILY"/>
    <property type="match status" value="1"/>
</dbReference>
<keyword evidence="2" id="KW-0732">Signal</keyword>
<dbReference type="CDD" id="cd10936">
    <property type="entry name" value="CE4_DAC2"/>
    <property type="match status" value="1"/>
</dbReference>
<gene>
    <name evidence="3" type="ORF">AB3G37_23710</name>
</gene>
<sequence>MRFKKRRLATLCGALVFTLNVQAAKLAILFDDFGYQAKNENQVLKMPINVSVAIFPNAPDSHEMMLKAHQQGREILIHLPMQPLSKQPLEKNTLTPDMSSQEVKRIVDQAVASIPYAVGINNHQGSKMTSSLSGMQNVIQAMAPHHLFFLDSMTIAGTKSVQAAQGTSVKVIKRNVFLDDVQNNAEIRHQFQRAIALARRNGFAIAIGHPHPTTVAAVQQELANLPSDIQLVRPSDLLNTAMTYNPHAAPPPPLKPAKPVKPPKPKQKGIGSCPIKHKIPQVYAGAMFSVLGESIKNSAVVNFVERQWSDWGKAPAQAAPQMLQTPAPIAEPPKP</sequence>
<feature type="region of interest" description="Disordered" evidence="1">
    <location>
        <begin position="315"/>
        <end position="335"/>
    </location>
</feature>
<feature type="signal peptide" evidence="2">
    <location>
        <begin position="1"/>
        <end position="23"/>
    </location>
</feature>
<dbReference type="Pfam" id="PF04748">
    <property type="entry name" value="Polysacc_deac_2"/>
    <property type="match status" value="1"/>
</dbReference>
<protein>
    <submittedName>
        <fullName evidence="3">Divergent polysaccharide deacetylase family protein</fullName>
    </submittedName>
</protein>
<accession>A0AB39VRZ5</accession>
<name>A0AB39VRZ5_9GAMM</name>
<dbReference type="RefSeq" id="WP_369789253.1">
    <property type="nucleotide sequence ID" value="NZ_CP165628.1"/>
</dbReference>